<organism evidence="4 5">
    <name type="scientific">Rugosibacter aromaticivorans</name>
    <dbReference type="NCBI Taxonomy" id="1565605"/>
    <lineage>
        <taxon>Bacteria</taxon>
        <taxon>Pseudomonadati</taxon>
        <taxon>Pseudomonadota</taxon>
        <taxon>Betaproteobacteria</taxon>
        <taxon>Nitrosomonadales</taxon>
        <taxon>Sterolibacteriaceae</taxon>
        <taxon>Rugosibacter</taxon>
    </lineage>
</organism>
<comment type="catalytic activity">
    <reaction evidence="2">
        <text>a 3'-end 2',3'-cyclophospho-ribonucleotide-RNA + H2O = a 3'-end 2'-phospho-ribonucleotide-RNA + H(+)</text>
        <dbReference type="Rhea" id="RHEA:11828"/>
        <dbReference type="Rhea" id="RHEA-COMP:10464"/>
        <dbReference type="Rhea" id="RHEA-COMP:17353"/>
        <dbReference type="ChEBI" id="CHEBI:15377"/>
        <dbReference type="ChEBI" id="CHEBI:15378"/>
        <dbReference type="ChEBI" id="CHEBI:83064"/>
        <dbReference type="ChEBI" id="CHEBI:173113"/>
        <dbReference type="EC" id="3.1.4.58"/>
    </reaction>
</comment>
<feature type="short sequence motif" description="HXTX 2" evidence="2">
    <location>
        <begin position="173"/>
        <end position="176"/>
    </location>
</feature>
<comment type="function">
    <text evidence="2">Hydrolyzes RNA 2',3'-cyclic phosphodiester to an RNA 2'-phosphomonoester.</text>
</comment>
<dbReference type="PANTHER" id="PTHR35561">
    <property type="entry name" value="RNA 2',3'-CYCLIC PHOSPHODIESTERASE"/>
    <property type="match status" value="1"/>
</dbReference>
<dbReference type="InterPro" id="IPR014051">
    <property type="entry name" value="Phosphoesterase_HXTX"/>
</dbReference>
<dbReference type="STRING" id="1565605.PG1C_04660"/>
<evidence type="ECO:0000313" key="4">
    <source>
        <dbReference type="EMBL" id="AJP47946.1"/>
    </source>
</evidence>
<dbReference type="AlphaFoldDB" id="A0A0C5JKP3"/>
<evidence type="ECO:0000256" key="2">
    <source>
        <dbReference type="HAMAP-Rule" id="MF_01940"/>
    </source>
</evidence>
<dbReference type="EC" id="3.1.4.58" evidence="2"/>
<feature type="domain" description="Phosphoesterase HXTX" evidence="3">
    <location>
        <begin position="16"/>
        <end position="73"/>
    </location>
</feature>
<feature type="short sequence motif" description="HXTX 1" evidence="2">
    <location>
        <begin position="46"/>
        <end position="49"/>
    </location>
</feature>
<dbReference type="SUPFAM" id="SSF55144">
    <property type="entry name" value="LigT-like"/>
    <property type="match status" value="1"/>
</dbReference>
<dbReference type="PANTHER" id="PTHR35561:SF1">
    <property type="entry name" value="RNA 2',3'-CYCLIC PHOSPHODIESTERASE"/>
    <property type="match status" value="1"/>
</dbReference>
<dbReference type="InterPro" id="IPR009097">
    <property type="entry name" value="Cyclic_Pdiesterase"/>
</dbReference>
<dbReference type="Gene3D" id="3.90.1140.10">
    <property type="entry name" value="Cyclic phosphodiesterase"/>
    <property type="match status" value="1"/>
</dbReference>
<accession>A0A0C5JKP3</accession>
<evidence type="ECO:0000259" key="3">
    <source>
        <dbReference type="Pfam" id="PF02834"/>
    </source>
</evidence>
<dbReference type="HOGENOM" id="CLU_081251_2_1_4"/>
<evidence type="ECO:0000256" key="1">
    <source>
        <dbReference type="ARBA" id="ARBA00022801"/>
    </source>
</evidence>
<dbReference type="InterPro" id="IPR004175">
    <property type="entry name" value="RNA_CPDase"/>
</dbReference>
<dbReference type="GO" id="GO:0004113">
    <property type="term" value="F:2',3'-cyclic-nucleotide 3'-phosphodiesterase activity"/>
    <property type="evidence" value="ECO:0007669"/>
    <property type="project" value="InterPro"/>
</dbReference>
<keyword evidence="1 2" id="KW-0378">Hydrolase</keyword>
<evidence type="ECO:0000313" key="5">
    <source>
        <dbReference type="Proteomes" id="UP000061603"/>
    </source>
</evidence>
<name>A0A0C5JKP3_9PROT</name>
<feature type="active site" description="Proton donor" evidence="2">
    <location>
        <position position="46"/>
    </location>
</feature>
<reference evidence="4 5" key="1">
    <citation type="journal article" date="2015" name="Genome Announc.">
        <title>Complete Genome Sequence of a Novel Bacterium within the Family Rhodocyclaceae That Degrades Polycyclic Aromatic Hydrocarbons.</title>
        <authorList>
            <person name="Singleton D.R."/>
            <person name="Dickey A.N."/>
            <person name="Scholl E.H."/>
            <person name="Wright F.A."/>
            <person name="Aitken M.D."/>
        </authorList>
    </citation>
    <scope>NUCLEOTIDE SEQUENCE [LARGE SCALE GENOMIC DNA]</scope>
    <source>
        <strain evidence="5">PG1-Ca6</strain>
    </source>
</reference>
<dbReference type="Pfam" id="PF02834">
    <property type="entry name" value="LigT_PEase"/>
    <property type="match status" value="1"/>
</dbReference>
<dbReference type="EMBL" id="CP010554">
    <property type="protein sequence ID" value="AJP47946.1"/>
    <property type="molecule type" value="Genomic_DNA"/>
</dbReference>
<dbReference type="HAMAP" id="MF_01940">
    <property type="entry name" value="RNA_CPDase"/>
    <property type="match status" value="1"/>
</dbReference>
<protein>
    <recommendedName>
        <fullName evidence="2">RNA 2',3'-cyclic phosphodiesterase</fullName>
        <shortName evidence="2">RNA 2',3'-CPDase</shortName>
        <ecNumber evidence="2">3.1.4.58</ecNumber>
    </recommendedName>
</protein>
<feature type="active site" description="Proton acceptor" evidence="2">
    <location>
        <position position="173"/>
    </location>
</feature>
<dbReference type="PATRIC" id="fig|1565605.3.peg.980"/>
<comment type="similarity">
    <text evidence="2">Belongs to the 2H phosphoesterase superfamily. ThpR family.</text>
</comment>
<keyword evidence="5" id="KW-1185">Reference proteome</keyword>
<proteinExistence type="inferred from homology"/>
<dbReference type="Proteomes" id="UP000061603">
    <property type="component" value="Chromosome"/>
</dbReference>
<sequence>MKTAVNKHRVFFALLPDEEIASHLAALGQHVAARSGSRLTPVHNLHLTLVFAGGVTSAQMDTLVACAHTVSAAFGASLEVENEHEGELDLRVRLNRLGFWPQGGVLWAGCRLLPSNQHRPVTDARLFADSPAMMSALSAGALPWMLAAQLKHALLAAGLPMTLSMAPQFFVPHVTLARGVRCASLPRLGSPLGWSVREFVLLESIPQGMHPRYETRAVFPLYPDN</sequence>
<gene>
    <name evidence="4" type="ORF">PG1C_04660</name>
</gene>
<dbReference type="KEGG" id="rbu:PG1C_04660"/>
<dbReference type="GO" id="GO:0008664">
    <property type="term" value="F:RNA 2',3'-cyclic 3'-phosphodiesterase activity"/>
    <property type="evidence" value="ECO:0007669"/>
    <property type="project" value="UniProtKB-EC"/>
</dbReference>